<reference evidence="1 2" key="1">
    <citation type="submission" date="2017-10" db="EMBL/GenBank/DDBJ databases">
        <title>Two draft genome sequences of Pusillimonas sp. strains isolated from a nitrate- and radionuclide-contaminated groundwater in Russia.</title>
        <authorList>
            <person name="Grouzdev D.S."/>
            <person name="Tourova T.P."/>
            <person name="Goeva M.A."/>
            <person name="Babich T.L."/>
            <person name="Sokolova D.S."/>
            <person name="Abdullin R."/>
            <person name="Poltaraus A.B."/>
            <person name="Toshchakov S.V."/>
            <person name="Nazina T.N."/>
        </authorList>
    </citation>
    <scope>NUCLEOTIDE SEQUENCE [LARGE SCALE GENOMIC DNA]</scope>
    <source>
        <strain evidence="1 2">JR1/69-3-13</strain>
    </source>
</reference>
<dbReference type="PRINTS" id="PR00313">
    <property type="entry name" value="CABNDNGRPT"/>
</dbReference>
<evidence type="ECO:0000313" key="1">
    <source>
        <dbReference type="EMBL" id="PLC48043.1"/>
    </source>
</evidence>
<evidence type="ECO:0008006" key="3">
    <source>
        <dbReference type="Google" id="ProtNLM"/>
    </source>
</evidence>
<evidence type="ECO:0000313" key="2">
    <source>
        <dbReference type="Proteomes" id="UP000234190"/>
    </source>
</evidence>
<gene>
    <name evidence="1" type="ORF">CR159_20160</name>
</gene>
<dbReference type="GO" id="GO:0005509">
    <property type="term" value="F:calcium ion binding"/>
    <property type="evidence" value="ECO:0007669"/>
    <property type="project" value="InterPro"/>
</dbReference>
<protein>
    <recommendedName>
        <fullName evidence="3">Hemolysin type calcium-binding protein</fullName>
    </recommendedName>
</protein>
<comment type="caution">
    <text evidence="1">The sequence shown here is derived from an EMBL/GenBank/DDBJ whole genome shotgun (WGS) entry which is preliminary data.</text>
</comment>
<dbReference type="InterPro" id="IPR001343">
    <property type="entry name" value="Hemolysn_Ca-bd"/>
</dbReference>
<dbReference type="InterPro" id="IPR048165">
    <property type="entry name" value="Bluetail_dom"/>
</dbReference>
<organism evidence="1 2">
    <name type="scientific">Pollutimonas subterranea</name>
    <dbReference type="NCBI Taxonomy" id="2045210"/>
    <lineage>
        <taxon>Bacteria</taxon>
        <taxon>Pseudomonadati</taxon>
        <taxon>Pseudomonadota</taxon>
        <taxon>Betaproteobacteria</taxon>
        <taxon>Burkholderiales</taxon>
        <taxon>Alcaligenaceae</taxon>
        <taxon>Pollutimonas</taxon>
    </lineage>
</organism>
<sequence>MHEKADIIVDKHRVAAATNAVTNLSGATLGNVTLVGAGIVASTINSTGKANTTAVIDLLASKTITINADANLTAASIATTAASSSLIVKGAAAKINVGILDSDITTVDASGLNAGGLTATLTTGVTSFKGGAGADAVTTAAVTGAAGSIDGGAGADRLIVAVATDVDSAAKAARFVNFEEVASNGVNLDLSTFASVTKIITQGTTTLDKVSAALAGNIVVNGGATPTINVIGATNVGQLDTIALTVSDEVAAKSTIALGNINAAGVETININAVDNATVTLLTGATALTNMNLSGAGDFIVTTGALALNVNTKIDASAATGTVTINATAATTNGVDIIGTASAKVNTLTGSAQADKLTGGAGDDILSGLAGNDIIIGNAGKDTITGGLGADTLTGGADADVFVFTTLVDSLVGAAAVTGGDSITDFVSGVDDFKVGGTIAAAVATTGGLKQGATYTAAGTGNLGTDIGAAITAGGAMIASGAAVVTITGTGAGTYLVINDAVGIFDASADAVIQLIGTSSTTLVAGDFIA</sequence>
<dbReference type="Pfam" id="PF00353">
    <property type="entry name" value="HemolysinCabind"/>
    <property type="match status" value="1"/>
</dbReference>
<dbReference type="OrthoDB" id="480426at2"/>
<keyword evidence="2" id="KW-1185">Reference proteome</keyword>
<dbReference type="RefSeq" id="WP_102075745.1">
    <property type="nucleotide sequence ID" value="NZ_PDNW01000029.1"/>
</dbReference>
<dbReference type="PROSITE" id="PS00330">
    <property type="entry name" value="HEMOLYSIN_CALCIUM"/>
    <property type="match status" value="2"/>
</dbReference>
<dbReference type="InterPro" id="IPR018511">
    <property type="entry name" value="Hemolysin-typ_Ca-bd_CS"/>
</dbReference>
<dbReference type="Proteomes" id="UP000234190">
    <property type="component" value="Unassembled WGS sequence"/>
</dbReference>
<dbReference type="EMBL" id="PDNW01000029">
    <property type="protein sequence ID" value="PLC48043.1"/>
    <property type="molecule type" value="Genomic_DNA"/>
</dbReference>
<dbReference type="Gene3D" id="2.150.10.10">
    <property type="entry name" value="Serralysin-like metalloprotease, C-terminal"/>
    <property type="match status" value="1"/>
</dbReference>
<dbReference type="NCBIfam" id="NF041519">
    <property type="entry name" value="bluetail"/>
    <property type="match status" value="1"/>
</dbReference>
<dbReference type="InterPro" id="IPR011049">
    <property type="entry name" value="Serralysin-like_metalloprot_C"/>
</dbReference>
<proteinExistence type="predicted"/>
<dbReference type="SUPFAM" id="SSF51120">
    <property type="entry name" value="beta-Roll"/>
    <property type="match status" value="1"/>
</dbReference>
<dbReference type="AlphaFoldDB" id="A0A2N4TZ51"/>
<accession>A0A2N4TZ51</accession>
<name>A0A2N4TZ51_9BURK</name>